<proteinExistence type="predicted"/>
<dbReference type="PANTHER" id="PTHR48079:SF6">
    <property type="entry name" value="NAD(P)-BINDING DOMAIN-CONTAINING PROTEIN-RELATED"/>
    <property type="match status" value="1"/>
</dbReference>
<reference evidence="2 3" key="1">
    <citation type="submission" date="2018-10" db="EMBL/GenBank/DDBJ databases">
        <title>Genomic Encyclopedia of Archaeal and Bacterial Type Strains, Phase II (KMG-II): from individual species to whole genera.</title>
        <authorList>
            <person name="Goeker M."/>
        </authorList>
    </citation>
    <scope>NUCLEOTIDE SEQUENCE [LARGE SCALE GENOMIC DNA]</scope>
    <source>
        <strain evidence="2 3">DSM 14954</strain>
    </source>
</reference>
<accession>A0A660L5T2</accession>
<organism evidence="2 3">
    <name type="scientific">Solirubrobacter pauli</name>
    <dbReference type="NCBI Taxonomy" id="166793"/>
    <lineage>
        <taxon>Bacteria</taxon>
        <taxon>Bacillati</taxon>
        <taxon>Actinomycetota</taxon>
        <taxon>Thermoleophilia</taxon>
        <taxon>Solirubrobacterales</taxon>
        <taxon>Solirubrobacteraceae</taxon>
        <taxon>Solirubrobacter</taxon>
    </lineage>
</organism>
<dbReference type="Proteomes" id="UP000278962">
    <property type="component" value="Unassembled WGS sequence"/>
</dbReference>
<dbReference type="GO" id="GO:0004029">
    <property type="term" value="F:aldehyde dehydrogenase (NAD+) activity"/>
    <property type="evidence" value="ECO:0007669"/>
    <property type="project" value="TreeGrafter"/>
</dbReference>
<dbReference type="EMBL" id="RBIL01000002">
    <property type="protein sequence ID" value="RKQ88182.1"/>
    <property type="molecule type" value="Genomic_DNA"/>
</dbReference>
<name>A0A660L5T2_9ACTN</name>
<dbReference type="RefSeq" id="WP_121257466.1">
    <property type="nucleotide sequence ID" value="NZ_RBIL01000002.1"/>
</dbReference>
<dbReference type="InterPro" id="IPR001509">
    <property type="entry name" value="Epimerase_deHydtase"/>
</dbReference>
<evidence type="ECO:0000313" key="2">
    <source>
        <dbReference type="EMBL" id="RKQ88182.1"/>
    </source>
</evidence>
<dbReference type="InterPro" id="IPR036291">
    <property type="entry name" value="NAD(P)-bd_dom_sf"/>
</dbReference>
<protein>
    <submittedName>
        <fullName evidence="2">Nucleoside-diphosphate-sugar epimerase</fullName>
    </submittedName>
</protein>
<evidence type="ECO:0000313" key="3">
    <source>
        <dbReference type="Proteomes" id="UP000278962"/>
    </source>
</evidence>
<dbReference type="SUPFAM" id="SSF51735">
    <property type="entry name" value="NAD(P)-binding Rossmann-fold domains"/>
    <property type="match status" value="1"/>
</dbReference>
<dbReference type="OrthoDB" id="9787292at2"/>
<dbReference type="Gene3D" id="3.40.50.720">
    <property type="entry name" value="NAD(P)-binding Rossmann-like Domain"/>
    <property type="match status" value="1"/>
</dbReference>
<sequence length="291" mass="30295">MRVFITGASGWIGSAVTRELLANGHQVLGLARSDASAEKVAALGAEVHRGDLNDLDSLAAGATSTDGVIHLGYHHDFSQMAEAAQLDAAAIDTFGRVLEGTDKPLLMASGVLGLATGRAATEQDEADPGGHPRIANAATTLALADRGVRSVVLRFPPTVHGTGDPGFVAALVGFARENGVSGYVGDGANHWSAVHQHDAARVVRLALEQAPPATVVHAVAEEGVPTKRIAEAVGRALGLPTEPVAPERLSWLGHFFAADMRVSSAVTRERFGWEPTGPTLLEDLDSGVYTR</sequence>
<feature type="domain" description="NAD-dependent epimerase/dehydratase" evidence="1">
    <location>
        <begin position="3"/>
        <end position="209"/>
    </location>
</feature>
<gene>
    <name evidence="2" type="ORF">C8N24_6223</name>
</gene>
<dbReference type="AlphaFoldDB" id="A0A660L5T2"/>
<evidence type="ECO:0000259" key="1">
    <source>
        <dbReference type="Pfam" id="PF01370"/>
    </source>
</evidence>
<dbReference type="PANTHER" id="PTHR48079">
    <property type="entry name" value="PROTEIN YEEZ"/>
    <property type="match status" value="1"/>
</dbReference>
<comment type="caution">
    <text evidence="2">The sequence shown here is derived from an EMBL/GenBank/DDBJ whole genome shotgun (WGS) entry which is preliminary data.</text>
</comment>
<dbReference type="InterPro" id="IPR051783">
    <property type="entry name" value="NAD(P)-dependent_oxidoreduct"/>
</dbReference>
<dbReference type="GO" id="GO:0005737">
    <property type="term" value="C:cytoplasm"/>
    <property type="evidence" value="ECO:0007669"/>
    <property type="project" value="TreeGrafter"/>
</dbReference>
<dbReference type="Pfam" id="PF01370">
    <property type="entry name" value="Epimerase"/>
    <property type="match status" value="1"/>
</dbReference>
<dbReference type="CDD" id="cd05262">
    <property type="entry name" value="SDR_a7"/>
    <property type="match status" value="1"/>
</dbReference>
<keyword evidence="3" id="KW-1185">Reference proteome</keyword>